<keyword evidence="3" id="KW-1185">Reference proteome</keyword>
<comment type="caution">
    <text evidence="2">The sequence shown here is derived from an EMBL/GenBank/DDBJ whole genome shotgun (WGS) entry which is preliminary data.</text>
</comment>
<name>A0A8J3ND47_9ACTN</name>
<dbReference type="RefSeq" id="WP_203656918.1">
    <property type="nucleotide sequence ID" value="NZ_BAAAZM010000019.1"/>
</dbReference>
<reference evidence="2" key="1">
    <citation type="submission" date="2021-01" db="EMBL/GenBank/DDBJ databases">
        <title>Whole genome shotgun sequence of Actinocatenispora rupis NBRC 107355.</title>
        <authorList>
            <person name="Komaki H."/>
            <person name="Tamura T."/>
        </authorList>
    </citation>
    <scope>NUCLEOTIDE SEQUENCE</scope>
    <source>
        <strain evidence="2">NBRC 107355</strain>
    </source>
</reference>
<dbReference type="AlphaFoldDB" id="A0A8J3ND47"/>
<sequence length="318" mass="34135">MGWPEIRSALDAQLIALRHAGLDWTARRTKLSETTTRAHHVLDGAVSAAPREALAHLHAAKDTGAPAGPKLAEAATAIEKYLKAVDPDNAAGSAAGVPAPTEIGDEHGGHGGPGVPGARRALTGGWRKRSHVFTEQGGPGGFADFVARGGALLAFQLQWLLAAGHVLDRHGPALTDHQLQARARNGIDPITGTRTDWERGSKHKYGRHATAFTSAQSLAYAEMRVHDSRANQERRNKADADDELQYQIAVPAEWVFGADFRTHLRGWGRVGSKEHPQGTQPTIFPDSTHILVVYARSDTASEWVAYTCYPMLSPPGDG</sequence>
<protein>
    <submittedName>
        <fullName evidence="2">Uncharacterized protein</fullName>
    </submittedName>
</protein>
<evidence type="ECO:0000313" key="3">
    <source>
        <dbReference type="Proteomes" id="UP000612808"/>
    </source>
</evidence>
<gene>
    <name evidence="2" type="ORF">Aru02nite_20180</name>
</gene>
<dbReference type="Proteomes" id="UP000612808">
    <property type="component" value="Unassembled WGS sequence"/>
</dbReference>
<evidence type="ECO:0000313" key="2">
    <source>
        <dbReference type="EMBL" id="GID11129.1"/>
    </source>
</evidence>
<organism evidence="2 3">
    <name type="scientific">Actinocatenispora rupis</name>
    <dbReference type="NCBI Taxonomy" id="519421"/>
    <lineage>
        <taxon>Bacteria</taxon>
        <taxon>Bacillati</taxon>
        <taxon>Actinomycetota</taxon>
        <taxon>Actinomycetes</taxon>
        <taxon>Micromonosporales</taxon>
        <taxon>Micromonosporaceae</taxon>
        <taxon>Actinocatenispora</taxon>
    </lineage>
</organism>
<proteinExistence type="predicted"/>
<accession>A0A8J3ND47</accession>
<dbReference type="EMBL" id="BOMB01000010">
    <property type="protein sequence ID" value="GID11129.1"/>
    <property type="molecule type" value="Genomic_DNA"/>
</dbReference>
<evidence type="ECO:0000256" key="1">
    <source>
        <dbReference type="SAM" id="MobiDB-lite"/>
    </source>
</evidence>
<feature type="region of interest" description="Disordered" evidence="1">
    <location>
        <begin position="91"/>
        <end position="121"/>
    </location>
</feature>